<reference evidence="1" key="2">
    <citation type="submission" date="2014-07" db="EMBL/GenBank/DDBJ databases">
        <authorList>
            <person name="Hull J."/>
        </authorList>
    </citation>
    <scope>NUCLEOTIDE SEQUENCE</scope>
</reference>
<protein>
    <submittedName>
        <fullName evidence="1">Serine carboxypeptidase 3</fullName>
    </submittedName>
</protein>
<reference evidence="1" key="1">
    <citation type="journal article" date="2014" name="PLoS ONE">
        <title>Transcriptome-Based Identification of ABC Transporters in the Western Tarnished Plant Bug Lygus hesperus.</title>
        <authorList>
            <person name="Hull J.J."/>
            <person name="Chaney K."/>
            <person name="Geib S.M."/>
            <person name="Fabrick J.A."/>
            <person name="Brent C.S."/>
            <person name="Walsh D."/>
            <person name="Lavine L.C."/>
        </authorList>
    </citation>
    <scope>NUCLEOTIDE SEQUENCE</scope>
</reference>
<keyword evidence="1" id="KW-0378">Hydrolase</keyword>
<dbReference type="GO" id="GO:0004180">
    <property type="term" value="F:carboxypeptidase activity"/>
    <property type="evidence" value="ECO:0007669"/>
    <property type="project" value="UniProtKB-KW"/>
</dbReference>
<proteinExistence type="predicted"/>
<keyword evidence="1" id="KW-0121">Carboxypeptidase</keyword>
<dbReference type="EMBL" id="GBHO01034996">
    <property type="protein sequence ID" value="JAG08608.1"/>
    <property type="molecule type" value="Transcribed_RNA"/>
</dbReference>
<name>A0A0A9WQ70_LYGHE</name>
<evidence type="ECO:0000313" key="1">
    <source>
        <dbReference type="EMBL" id="JAG08608.1"/>
    </source>
</evidence>
<organism evidence="1">
    <name type="scientific">Lygus hesperus</name>
    <name type="common">Western plant bug</name>
    <dbReference type="NCBI Taxonomy" id="30085"/>
    <lineage>
        <taxon>Eukaryota</taxon>
        <taxon>Metazoa</taxon>
        <taxon>Ecdysozoa</taxon>
        <taxon>Arthropoda</taxon>
        <taxon>Hexapoda</taxon>
        <taxon>Insecta</taxon>
        <taxon>Pterygota</taxon>
        <taxon>Neoptera</taxon>
        <taxon>Paraneoptera</taxon>
        <taxon>Hemiptera</taxon>
        <taxon>Heteroptera</taxon>
        <taxon>Panheteroptera</taxon>
        <taxon>Cimicomorpha</taxon>
        <taxon>Miridae</taxon>
        <taxon>Mirini</taxon>
        <taxon>Lygus</taxon>
    </lineage>
</organism>
<gene>
    <name evidence="1" type="primary">CBP3</name>
    <name evidence="1" type="ORF">CM83_8490</name>
</gene>
<keyword evidence="1" id="KW-0645">Protease</keyword>
<accession>A0A0A9WQ70</accession>
<sequence length="99" mass="10716">MLRTTYVSTTVVTAYPVLHSYKFQHFSAFAAPVELSMGQDGDDNSAACVASTTVYRDPFHVFTSNGICGLVGSTSYCELASCKDCNYSLSYCFHVALSS</sequence>
<dbReference type="AlphaFoldDB" id="A0A0A9WQ70"/>